<dbReference type="InterPro" id="IPR027417">
    <property type="entry name" value="P-loop_NTPase"/>
</dbReference>
<dbReference type="PANTHER" id="PTHR45797">
    <property type="entry name" value="RAD54-LIKE"/>
    <property type="match status" value="1"/>
</dbReference>
<dbReference type="PANTHER" id="PTHR45797:SF1">
    <property type="entry name" value="HELICASE ARIP4"/>
    <property type="match status" value="1"/>
</dbReference>
<evidence type="ECO:0000256" key="5">
    <source>
        <dbReference type="ARBA" id="ARBA00022840"/>
    </source>
</evidence>
<keyword evidence="4" id="KW-0347">Helicase</keyword>
<keyword evidence="5" id="KW-0067">ATP-binding</keyword>
<proteinExistence type="inferred from homology"/>
<dbReference type="Proteomes" id="UP001434883">
    <property type="component" value="Unassembled WGS sequence"/>
</dbReference>
<protein>
    <recommendedName>
        <fullName evidence="9">SNF2 N-terminal domain-containing protein</fullName>
    </recommendedName>
</protein>
<feature type="region of interest" description="Disordered" evidence="8">
    <location>
        <begin position="1"/>
        <end position="67"/>
    </location>
</feature>
<dbReference type="InterPro" id="IPR044574">
    <property type="entry name" value="ARIP4-like"/>
</dbReference>
<keyword evidence="3" id="KW-0547">Nucleotide-binding</keyword>
<name>A0ABV0RNM5_9TELE</name>
<evidence type="ECO:0000256" key="8">
    <source>
        <dbReference type="SAM" id="MobiDB-lite"/>
    </source>
</evidence>
<keyword evidence="11" id="KW-1185">Reference proteome</keyword>
<keyword evidence="6" id="KW-0238">DNA-binding</keyword>
<feature type="domain" description="SNF2 N-terminal" evidence="9">
    <location>
        <begin position="101"/>
        <end position="163"/>
    </location>
</feature>
<accession>A0ABV0RNM5</accession>
<keyword evidence="4" id="KW-0378">Hydrolase</keyword>
<evidence type="ECO:0000256" key="2">
    <source>
        <dbReference type="ARBA" id="ARBA00007025"/>
    </source>
</evidence>
<comment type="similarity">
    <text evidence="2">Belongs to the SNF2/RAD54 helicase family.</text>
</comment>
<organism evidence="10 11">
    <name type="scientific">Xenoophorus captivus</name>
    <dbReference type="NCBI Taxonomy" id="1517983"/>
    <lineage>
        <taxon>Eukaryota</taxon>
        <taxon>Metazoa</taxon>
        <taxon>Chordata</taxon>
        <taxon>Craniata</taxon>
        <taxon>Vertebrata</taxon>
        <taxon>Euteleostomi</taxon>
        <taxon>Actinopterygii</taxon>
        <taxon>Neopterygii</taxon>
        <taxon>Teleostei</taxon>
        <taxon>Neoteleostei</taxon>
        <taxon>Acanthomorphata</taxon>
        <taxon>Ovalentaria</taxon>
        <taxon>Atherinomorphae</taxon>
        <taxon>Cyprinodontiformes</taxon>
        <taxon>Goodeidae</taxon>
        <taxon>Xenoophorus</taxon>
    </lineage>
</organism>
<comment type="subcellular location">
    <subcellularLocation>
        <location evidence="1">Nucleus</location>
    </subcellularLocation>
</comment>
<dbReference type="EMBL" id="JAHRIN010051828">
    <property type="protein sequence ID" value="MEQ2209785.1"/>
    <property type="molecule type" value="Genomic_DNA"/>
</dbReference>
<comment type="caution">
    <text evidence="10">The sequence shown here is derived from an EMBL/GenBank/DDBJ whole genome shotgun (WGS) entry which is preliminary data.</text>
</comment>
<evidence type="ECO:0000313" key="11">
    <source>
        <dbReference type="Proteomes" id="UP001434883"/>
    </source>
</evidence>
<evidence type="ECO:0000313" key="10">
    <source>
        <dbReference type="EMBL" id="MEQ2209785.1"/>
    </source>
</evidence>
<evidence type="ECO:0000256" key="3">
    <source>
        <dbReference type="ARBA" id="ARBA00022741"/>
    </source>
</evidence>
<evidence type="ECO:0000256" key="4">
    <source>
        <dbReference type="ARBA" id="ARBA00022806"/>
    </source>
</evidence>
<evidence type="ECO:0000256" key="6">
    <source>
        <dbReference type="ARBA" id="ARBA00023125"/>
    </source>
</evidence>
<evidence type="ECO:0000256" key="1">
    <source>
        <dbReference type="ARBA" id="ARBA00004123"/>
    </source>
</evidence>
<evidence type="ECO:0000256" key="7">
    <source>
        <dbReference type="ARBA" id="ARBA00023242"/>
    </source>
</evidence>
<dbReference type="InterPro" id="IPR000330">
    <property type="entry name" value="SNF2_N"/>
</dbReference>
<dbReference type="InterPro" id="IPR038718">
    <property type="entry name" value="SNF2-like_sf"/>
</dbReference>
<feature type="compositionally biased region" description="Basic and acidic residues" evidence="8">
    <location>
        <begin position="10"/>
        <end position="24"/>
    </location>
</feature>
<reference evidence="10 11" key="1">
    <citation type="submission" date="2021-06" db="EMBL/GenBank/DDBJ databases">
        <authorList>
            <person name="Palmer J.M."/>
        </authorList>
    </citation>
    <scope>NUCLEOTIDE SEQUENCE [LARGE SCALE GENOMIC DNA]</scope>
    <source>
        <strain evidence="10 11">XC_2019</strain>
        <tissue evidence="10">Muscle</tissue>
    </source>
</reference>
<sequence>MMTKTAQQEELERRQRLEEQRKQDFPLPLLPEYTTDLRINEDDTVAQVSKDEEESESSGAHANDALNQPDAKGRVLINLNHPATEEDIFLSPQLSRAVKPHQIGGIRFLYDNLVESLELFSNSSGFGCILAHSMGLGKTLQVISFIDILFRHTAAHSVLAIVPCVDSTPQDIQLMRYRSHVLHSLLEGFVQR</sequence>
<gene>
    <name evidence="10" type="ORF">XENOCAPTIV_003996</name>
</gene>
<evidence type="ECO:0000259" key="9">
    <source>
        <dbReference type="Pfam" id="PF00176"/>
    </source>
</evidence>
<dbReference type="Gene3D" id="3.40.50.10810">
    <property type="entry name" value="Tandem AAA-ATPase domain"/>
    <property type="match status" value="1"/>
</dbReference>
<keyword evidence="7" id="KW-0539">Nucleus</keyword>
<dbReference type="Pfam" id="PF00176">
    <property type="entry name" value="SNF2-rel_dom"/>
    <property type="match status" value="1"/>
</dbReference>
<dbReference type="SUPFAM" id="SSF52540">
    <property type="entry name" value="P-loop containing nucleoside triphosphate hydrolases"/>
    <property type="match status" value="1"/>
</dbReference>